<dbReference type="GO" id="GO:0005634">
    <property type="term" value="C:nucleus"/>
    <property type="evidence" value="ECO:0007669"/>
    <property type="project" value="TreeGrafter"/>
</dbReference>
<keyword evidence="3" id="KW-0203">Cytokinin biosynthesis</keyword>
<comment type="function">
    <text evidence="4">Cytokinin-activating enzyme working in the direct activation pathway. Phosphoribohydrolase that converts inactive cytokinin nucleotides to the biologically active free-base forms.</text>
</comment>
<dbReference type="GO" id="GO:0016799">
    <property type="term" value="F:hydrolase activity, hydrolyzing N-glycosyl compounds"/>
    <property type="evidence" value="ECO:0007669"/>
    <property type="project" value="TreeGrafter"/>
</dbReference>
<feature type="compositionally biased region" description="Polar residues" evidence="7">
    <location>
        <begin position="263"/>
        <end position="281"/>
    </location>
</feature>
<evidence type="ECO:0000256" key="5">
    <source>
        <dbReference type="ARBA" id="ARBA00047718"/>
    </source>
</evidence>
<accession>A0A484LVG7</accession>
<keyword evidence="9" id="KW-1185">Reference proteome</keyword>
<gene>
    <name evidence="8" type="ORF">CCAM_LOCUS22033</name>
</gene>
<dbReference type="Gene3D" id="3.40.50.450">
    <property type="match status" value="1"/>
</dbReference>
<feature type="compositionally biased region" description="Acidic residues" evidence="7">
    <location>
        <begin position="334"/>
        <end position="350"/>
    </location>
</feature>
<dbReference type="Proteomes" id="UP000595140">
    <property type="component" value="Unassembled WGS sequence"/>
</dbReference>
<dbReference type="PANTHER" id="PTHR31223">
    <property type="entry name" value="LOG FAMILY PROTEIN YJL055W"/>
    <property type="match status" value="1"/>
</dbReference>
<dbReference type="PANTHER" id="PTHR31223:SF70">
    <property type="entry name" value="LOG FAMILY PROTEIN YJL055W"/>
    <property type="match status" value="1"/>
</dbReference>
<feature type="region of interest" description="Disordered" evidence="7">
    <location>
        <begin position="261"/>
        <end position="386"/>
    </location>
</feature>
<dbReference type="EMBL" id="OOIL02002111">
    <property type="protein sequence ID" value="VFQ80257.1"/>
    <property type="molecule type" value="Genomic_DNA"/>
</dbReference>
<evidence type="ECO:0000256" key="3">
    <source>
        <dbReference type="ARBA" id="ARBA00022712"/>
    </source>
</evidence>
<dbReference type="SUPFAM" id="SSF102405">
    <property type="entry name" value="MCP/YpsA-like"/>
    <property type="match status" value="1"/>
</dbReference>
<evidence type="ECO:0000256" key="4">
    <source>
        <dbReference type="ARBA" id="ARBA00024884"/>
    </source>
</evidence>
<dbReference type="GO" id="GO:0005829">
    <property type="term" value="C:cytosol"/>
    <property type="evidence" value="ECO:0007669"/>
    <property type="project" value="TreeGrafter"/>
</dbReference>
<comment type="catalytic activity">
    <reaction evidence="6">
        <text>9-ribosyl-trans-zeatin 5'-phosphate + H2O = trans-zeatin + D-ribose 5-phosphate</text>
        <dbReference type="Rhea" id="RHEA:48564"/>
        <dbReference type="ChEBI" id="CHEBI:15377"/>
        <dbReference type="ChEBI" id="CHEBI:16522"/>
        <dbReference type="ChEBI" id="CHEBI:78346"/>
        <dbReference type="ChEBI" id="CHEBI:87947"/>
        <dbReference type="EC" id="3.2.2.n1"/>
    </reaction>
</comment>
<evidence type="ECO:0000313" key="8">
    <source>
        <dbReference type="EMBL" id="VFQ80257.1"/>
    </source>
</evidence>
<feature type="region of interest" description="Disordered" evidence="7">
    <location>
        <begin position="210"/>
        <end position="248"/>
    </location>
</feature>
<dbReference type="Pfam" id="PF03641">
    <property type="entry name" value="Lysine_decarbox"/>
    <property type="match status" value="1"/>
</dbReference>
<feature type="compositionally biased region" description="Basic and acidic residues" evidence="7">
    <location>
        <begin position="370"/>
        <end position="381"/>
    </location>
</feature>
<sequence>MFMATAVDLGRELLRRRISLAYGGGNVGLQGAFASTVFTNGGLVRGFILGYIATRRVYGPTYGVEHTVSSNYYKYFEMNHAVEAFIVLPGGVDTMEGLFTLISWASEGLHNRPIGLLNIDGYFNNLIKFLDDAVRQNFMSLSQRKLFISSFFVGELLDKLEFAKAFPGPGQLFLKRCKKKVLKSQDSTPRRRSGRLMNVMFRTKTKLHGGPEQIDLVGDESAQTGNSIEGDGISEDKDKEMGEVQPNARVDVVRNVFHVGNMQDGQGNVDSGGKNSASPTKMLTDGEEENSDDEVANDDDDGEERDEDEADIDGEEGNDDDGSESDGAQTGGDQESEEYEGDDNENDDDTSGGQGEDSRVRGGSVKGKTPRADCKSVERSSRRTIKAMKKGKERLQVFYVDRVSDFSRTVPRTYPDVLAWSGKELRKRENSEVTEGGFGLGHDDGRMSREARIELNGDMNERERDAAEERDEAEQENLIVEDSEEVLVRKIADKSKILASTIIDLLNMIQDAPKSMAKNLMFRKMRNVCHKVIGINVEKKDNIEQDLKNNERDMSEDSDFWSSPDLWAAVDEAEKAAEVRKKYEEFINDVPSFSLGMAQVLEEDVESNRENAKSSEGNEVNEVVTPANRTPNDPQHTPNIDITALEFGSVGSVRGEEVHHNKEMEQNGTVIGAEGDEVCHDLGANIQIDMVVEEGSGLKELVFNGYNILVEHGDLLTLESGHHISPRVVDAWSCILNHKELFRSVASPAREGEMEKDVDAYKVVCDALDYGWSLTNPCDADMLSLLIPDSELFIEGEMEKDVDAYKVVCDALDYGWSLTNPCDADMLSLLIPDSELFISSAGVAKIDKYDEMPNVVRNMVVKYFENKGMDGRVEKVKEQKPKRLQLPWRDSTAVFDYGVITMRHMETYTGQTLKRWDCGLKKGDRKAVNALRTKYCAAIVESDVNEVREKIRQLVKHNTQ</sequence>
<comment type="catalytic activity">
    <reaction evidence="5">
        <text>N(6)-(dimethylallyl)adenosine 5'-phosphate + H2O = N(6)-dimethylallyladenine + D-ribose 5-phosphate</text>
        <dbReference type="Rhea" id="RHEA:48560"/>
        <dbReference type="ChEBI" id="CHEBI:15377"/>
        <dbReference type="ChEBI" id="CHEBI:17660"/>
        <dbReference type="ChEBI" id="CHEBI:57526"/>
        <dbReference type="ChEBI" id="CHEBI:78346"/>
        <dbReference type="EC" id="3.2.2.n1"/>
    </reaction>
</comment>
<name>A0A484LVG7_9ASTE</name>
<comment type="similarity">
    <text evidence="1">Belongs to the LOG family.</text>
</comment>
<proteinExistence type="inferred from homology"/>
<dbReference type="GO" id="GO:0009691">
    <property type="term" value="P:cytokinin biosynthetic process"/>
    <property type="evidence" value="ECO:0007669"/>
    <property type="project" value="UniProtKB-KW"/>
</dbReference>
<evidence type="ECO:0000256" key="2">
    <source>
        <dbReference type="ARBA" id="ARBA00012205"/>
    </source>
</evidence>
<dbReference type="EC" id="3.2.2.n1" evidence="2"/>
<evidence type="ECO:0000256" key="7">
    <source>
        <dbReference type="SAM" id="MobiDB-lite"/>
    </source>
</evidence>
<reference evidence="8 9" key="1">
    <citation type="submission" date="2018-04" db="EMBL/GenBank/DDBJ databases">
        <authorList>
            <person name="Vogel A."/>
        </authorList>
    </citation>
    <scope>NUCLEOTIDE SEQUENCE [LARGE SCALE GENOMIC DNA]</scope>
</reference>
<evidence type="ECO:0000313" key="9">
    <source>
        <dbReference type="Proteomes" id="UP000595140"/>
    </source>
</evidence>
<dbReference type="AlphaFoldDB" id="A0A484LVG7"/>
<feature type="compositionally biased region" description="Polar residues" evidence="7">
    <location>
        <begin position="627"/>
        <end position="638"/>
    </location>
</feature>
<feature type="compositionally biased region" description="Acidic residues" evidence="7">
    <location>
        <begin position="285"/>
        <end position="324"/>
    </location>
</feature>
<organism evidence="8 9">
    <name type="scientific">Cuscuta campestris</name>
    <dbReference type="NCBI Taxonomy" id="132261"/>
    <lineage>
        <taxon>Eukaryota</taxon>
        <taxon>Viridiplantae</taxon>
        <taxon>Streptophyta</taxon>
        <taxon>Embryophyta</taxon>
        <taxon>Tracheophyta</taxon>
        <taxon>Spermatophyta</taxon>
        <taxon>Magnoliopsida</taxon>
        <taxon>eudicotyledons</taxon>
        <taxon>Gunneridae</taxon>
        <taxon>Pentapetalae</taxon>
        <taxon>asterids</taxon>
        <taxon>lamiids</taxon>
        <taxon>Solanales</taxon>
        <taxon>Convolvulaceae</taxon>
        <taxon>Cuscuteae</taxon>
        <taxon>Cuscuta</taxon>
        <taxon>Cuscuta subgen. Grammica</taxon>
        <taxon>Cuscuta sect. Cleistogrammica</taxon>
    </lineage>
</organism>
<protein>
    <recommendedName>
        <fullName evidence="2">cytokinin riboside 5'-monophosphate phosphoribohydrolase</fullName>
        <ecNumber evidence="2">3.2.2.n1</ecNumber>
    </recommendedName>
</protein>
<evidence type="ECO:0000256" key="6">
    <source>
        <dbReference type="ARBA" id="ARBA00049153"/>
    </source>
</evidence>
<feature type="region of interest" description="Disordered" evidence="7">
    <location>
        <begin position="605"/>
        <end position="638"/>
    </location>
</feature>
<dbReference type="OrthoDB" id="1749738at2759"/>
<evidence type="ECO:0000256" key="1">
    <source>
        <dbReference type="ARBA" id="ARBA00006763"/>
    </source>
</evidence>
<dbReference type="InterPro" id="IPR031100">
    <property type="entry name" value="LOG_fam"/>
</dbReference>